<feature type="compositionally biased region" description="Polar residues" evidence="4">
    <location>
        <begin position="273"/>
        <end position="285"/>
    </location>
</feature>
<dbReference type="PANTHER" id="PTHR12603">
    <property type="entry name" value="CCR4-NOT TRANSCRIPTION COMPLEX RELATED"/>
    <property type="match status" value="1"/>
</dbReference>
<dbReference type="InterPro" id="IPR034261">
    <property type="entry name" value="CNOT4_RRM"/>
</dbReference>
<dbReference type="InterPro" id="IPR039780">
    <property type="entry name" value="Mot2"/>
</dbReference>
<feature type="region of interest" description="Disordered" evidence="4">
    <location>
        <begin position="662"/>
        <end position="707"/>
    </location>
</feature>
<keyword evidence="8" id="KW-1185">Reference proteome</keyword>
<keyword evidence="1 2" id="KW-0694">RNA-binding</keyword>
<dbReference type="PANTHER" id="PTHR12603:SF0">
    <property type="entry name" value="CCR4-NOT TRANSCRIPTION COMPLEX SUBUNIT 4"/>
    <property type="match status" value="1"/>
</dbReference>
<keyword evidence="3" id="KW-0479">Metal-binding</keyword>
<feature type="region of interest" description="Disordered" evidence="4">
    <location>
        <begin position="273"/>
        <end position="338"/>
    </location>
</feature>
<dbReference type="Gene3D" id="3.30.70.330">
    <property type="match status" value="1"/>
</dbReference>
<evidence type="ECO:0000256" key="2">
    <source>
        <dbReference type="PROSITE-ProRule" id="PRU00176"/>
    </source>
</evidence>
<reference evidence="7" key="1">
    <citation type="journal article" date="2023" name="Mol. Biol. Evol.">
        <title>Third-Generation Sequencing Reveals the Adaptive Role of the Epigenome in Three Deep-Sea Polychaetes.</title>
        <authorList>
            <person name="Perez M."/>
            <person name="Aroh O."/>
            <person name="Sun Y."/>
            <person name="Lan Y."/>
            <person name="Juniper S.K."/>
            <person name="Young C.R."/>
            <person name="Angers B."/>
            <person name="Qian P.Y."/>
        </authorList>
    </citation>
    <scope>NUCLEOTIDE SEQUENCE</scope>
    <source>
        <strain evidence="7">R07B-5</strain>
    </source>
</reference>
<feature type="domain" description="RRM" evidence="5">
    <location>
        <begin position="130"/>
        <end position="217"/>
    </location>
</feature>
<dbReference type="CDD" id="cd12438">
    <property type="entry name" value="RRM_CNOT4"/>
    <property type="match status" value="1"/>
</dbReference>
<dbReference type="InterPro" id="IPR000504">
    <property type="entry name" value="RRM_dom"/>
</dbReference>
<dbReference type="InterPro" id="IPR003954">
    <property type="entry name" value="RRM_euk-type"/>
</dbReference>
<dbReference type="SUPFAM" id="SSF54928">
    <property type="entry name" value="RNA-binding domain, RBD"/>
    <property type="match status" value="1"/>
</dbReference>
<gene>
    <name evidence="7" type="ORF">NP493_324g01007</name>
</gene>
<evidence type="ECO:0000256" key="1">
    <source>
        <dbReference type="ARBA" id="ARBA00022884"/>
    </source>
</evidence>
<proteinExistence type="predicted"/>
<feature type="compositionally biased region" description="Pro residues" evidence="4">
    <location>
        <begin position="322"/>
        <end position="337"/>
    </location>
</feature>
<protein>
    <recommendedName>
        <fullName evidence="9">CCR4-NOT transcription complex subunit 4</fullName>
    </recommendedName>
</protein>
<evidence type="ECO:0000259" key="6">
    <source>
        <dbReference type="PROSITE" id="PS50103"/>
    </source>
</evidence>
<evidence type="ECO:0000313" key="8">
    <source>
        <dbReference type="Proteomes" id="UP001209878"/>
    </source>
</evidence>
<dbReference type="GO" id="GO:0016567">
    <property type="term" value="P:protein ubiquitination"/>
    <property type="evidence" value="ECO:0007669"/>
    <property type="project" value="TreeGrafter"/>
</dbReference>
<dbReference type="FunFam" id="3.30.70.330:FF:000044">
    <property type="entry name" value="Putative ccr4-not transcription complex subunit 4"/>
    <property type="match status" value="1"/>
</dbReference>
<comment type="caution">
    <text evidence="7">The sequence shown here is derived from an EMBL/GenBank/DDBJ whole genome shotgun (WGS) entry which is preliminary data.</text>
</comment>
<dbReference type="Proteomes" id="UP001209878">
    <property type="component" value="Unassembled WGS sequence"/>
</dbReference>
<dbReference type="PROSITE" id="PS50103">
    <property type="entry name" value="ZF_C3H1"/>
    <property type="match status" value="1"/>
</dbReference>
<evidence type="ECO:0000313" key="7">
    <source>
        <dbReference type="EMBL" id="KAK2183071.1"/>
    </source>
</evidence>
<dbReference type="InterPro" id="IPR035979">
    <property type="entry name" value="RBD_domain_sf"/>
</dbReference>
<keyword evidence="3" id="KW-0862">Zinc</keyword>
<dbReference type="AlphaFoldDB" id="A0AAD9NVU9"/>
<dbReference type="GO" id="GO:0003723">
    <property type="term" value="F:RNA binding"/>
    <property type="evidence" value="ECO:0007669"/>
    <property type="project" value="UniProtKB-UniRule"/>
</dbReference>
<dbReference type="GO" id="GO:0004842">
    <property type="term" value="F:ubiquitin-protein transferase activity"/>
    <property type="evidence" value="ECO:0007669"/>
    <property type="project" value="InterPro"/>
</dbReference>
<dbReference type="SMART" id="SM00361">
    <property type="entry name" value="RRM_1"/>
    <property type="match status" value="1"/>
</dbReference>
<accession>A0AAD9NVU9</accession>
<dbReference type="InterPro" id="IPR000571">
    <property type="entry name" value="Znf_CCCH"/>
</dbReference>
<dbReference type="GO" id="GO:0030014">
    <property type="term" value="C:CCR4-NOT complex"/>
    <property type="evidence" value="ECO:0007669"/>
    <property type="project" value="InterPro"/>
</dbReference>
<dbReference type="PROSITE" id="PS50102">
    <property type="entry name" value="RRM"/>
    <property type="match status" value="1"/>
</dbReference>
<dbReference type="EMBL" id="JAODUO010000324">
    <property type="protein sequence ID" value="KAK2183071.1"/>
    <property type="molecule type" value="Genomic_DNA"/>
</dbReference>
<evidence type="ECO:0000259" key="5">
    <source>
        <dbReference type="PROSITE" id="PS50102"/>
    </source>
</evidence>
<sequence>MSALVARQWTRECRRTSDDIAGPSCLLAGMSRSRLLGVMGPCGVSTPSSCGATTPGVSSIEPMYTAETMLPIFGTFHDQQYPEDPAQFKPLTEDELQRIKKDRRQKDLQRKQKAAENRKHLANVRVVQKNLVFVVGLSQRLAEPEVLRKHEYFGKFGKIHKVVINQSTSYAGAQVSKGPSASAYVTYNRPEDALRSIQAVNNIHVDGRTLKASLGTTKYCSHFLRGSQCPKPDCMYLHELGEEAASFTKEEMQQGKHQEYEQKLYEQFMNTQNLSNHHNTPSTNAPPGKLQIGSAKDETGSNGNGAIPPQSGANNNRHTPHYSPPPLQTVPPAPPVVMPVATTAPTIVTSVLSSQSSSSSSPQSVTPNIQQQQQQQQAQKTVPTTPVVVPSLSSLDIAHHSPGGMSMAGTGGSGVVTSSSNSIRKLPFINSTNPDTSMSLFSSSGFPTHRSQKPRVQATPEDSSVPPPPPAEIPDTIAVSSSTDWQAAFGFTSNTESHDDDLGFDPWDESTKALADLIEKEGTQNNYRPGGAPYPPAALLNHHYLQHMNHLQHPPHMLSGAPTPVDTAGMAPKNLPPGFSANHFGAFTANPMTLHGSKMLGMMQLPTMPSYFPPPNTYHDVLSDISLADKRDGVSTNSHTHDSVKDWQDGLRALLPNINISFGAVPSQPSQQPMSNSPTAQVPNNIQPPKDRPGQLHQSALPSDPAIISSATVTDRNSSEEPPHWMASLQHLTEETTNNHRLPFVQQFPFHAPPTWGTAGLTPVGPSGTIHAPPPPGFHTTQIHPTAQLATETQQLATAEGLQ</sequence>
<evidence type="ECO:0000256" key="4">
    <source>
        <dbReference type="SAM" id="MobiDB-lite"/>
    </source>
</evidence>
<organism evidence="7 8">
    <name type="scientific">Ridgeia piscesae</name>
    <name type="common">Tubeworm</name>
    <dbReference type="NCBI Taxonomy" id="27915"/>
    <lineage>
        <taxon>Eukaryota</taxon>
        <taxon>Metazoa</taxon>
        <taxon>Spiralia</taxon>
        <taxon>Lophotrochozoa</taxon>
        <taxon>Annelida</taxon>
        <taxon>Polychaeta</taxon>
        <taxon>Sedentaria</taxon>
        <taxon>Canalipalpata</taxon>
        <taxon>Sabellida</taxon>
        <taxon>Siboglinidae</taxon>
        <taxon>Ridgeia</taxon>
    </lineage>
</organism>
<dbReference type="InterPro" id="IPR012677">
    <property type="entry name" value="Nucleotide-bd_a/b_plait_sf"/>
</dbReference>
<dbReference type="GO" id="GO:0008270">
    <property type="term" value="F:zinc ion binding"/>
    <property type="evidence" value="ECO:0007669"/>
    <property type="project" value="UniProtKB-KW"/>
</dbReference>
<keyword evidence="3" id="KW-0863">Zinc-finger</keyword>
<feature type="compositionally biased region" description="Low complexity" evidence="4">
    <location>
        <begin position="666"/>
        <end position="678"/>
    </location>
</feature>
<evidence type="ECO:0000256" key="3">
    <source>
        <dbReference type="PROSITE-ProRule" id="PRU00723"/>
    </source>
</evidence>
<feature type="domain" description="C3H1-type" evidence="6">
    <location>
        <begin position="214"/>
        <end position="241"/>
    </location>
</feature>
<evidence type="ECO:0008006" key="9">
    <source>
        <dbReference type="Google" id="ProtNLM"/>
    </source>
</evidence>
<name>A0AAD9NVU9_RIDPI</name>
<feature type="compositionally biased region" description="Low complexity" evidence="4">
    <location>
        <begin position="351"/>
        <end position="390"/>
    </location>
</feature>
<feature type="compositionally biased region" description="Polar residues" evidence="4">
    <location>
        <begin position="429"/>
        <end position="446"/>
    </location>
</feature>
<feature type="region of interest" description="Disordered" evidence="4">
    <location>
        <begin position="351"/>
        <end position="476"/>
    </location>
</feature>
<feature type="zinc finger region" description="C3H1-type" evidence="3">
    <location>
        <begin position="214"/>
        <end position="241"/>
    </location>
</feature>